<evidence type="ECO:0000256" key="5">
    <source>
        <dbReference type="ARBA" id="ARBA00023163"/>
    </source>
</evidence>
<feature type="modified residue" description="4-aspartylphosphate" evidence="6">
    <location>
        <position position="51"/>
    </location>
</feature>
<reference evidence="8 9" key="1">
    <citation type="submission" date="2016-04" db="EMBL/GenBank/DDBJ databases">
        <authorList>
            <consortium name="Pathogen Informatics"/>
        </authorList>
    </citation>
    <scope>NUCLEOTIDE SEQUENCE [LARGE SCALE GENOMIC DNA]</scope>
    <source>
        <strain evidence="8 9">H050680373</strain>
    </source>
</reference>
<dbReference type="GO" id="GO:0032993">
    <property type="term" value="C:protein-DNA complex"/>
    <property type="evidence" value="ECO:0007669"/>
    <property type="project" value="TreeGrafter"/>
</dbReference>
<evidence type="ECO:0000256" key="6">
    <source>
        <dbReference type="PROSITE-ProRule" id="PRU00169"/>
    </source>
</evidence>
<dbReference type="PANTHER" id="PTHR48111:SF1">
    <property type="entry name" value="TWO-COMPONENT RESPONSE REGULATOR ORR33"/>
    <property type="match status" value="1"/>
</dbReference>
<evidence type="ECO:0000256" key="4">
    <source>
        <dbReference type="ARBA" id="ARBA00023125"/>
    </source>
</evidence>
<gene>
    <name evidence="8" type="primary">phoB_2</name>
    <name evidence="8" type="ORF">SAMEA3906486_02755</name>
</gene>
<sequence length="123" mass="13564">MNILVVEDHPVICEVLRLALEPQGHRVTLAGDAATALARMDEAPPHLVILDITLPGGLDGYDICRHIRSHERLKRAVVYMLSARAVLEDQVEARRAGANRYFVKPFSALALLAAVDQEARHHG</sequence>
<evidence type="ECO:0000259" key="7">
    <source>
        <dbReference type="PROSITE" id="PS50110"/>
    </source>
</evidence>
<dbReference type="InterPro" id="IPR001789">
    <property type="entry name" value="Sig_transdc_resp-reg_receiver"/>
</dbReference>
<feature type="domain" description="Response regulatory" evidence="7">
    <location>
        <begin position="2"/>
        <end position="119"/>
    </location>
</feature>
<name>A0A157SHS0_9BORD</name>
<keyword evidence="3" id="KW-0805">Transcription regulation</keyword>
<dbReference type="PANTHER" id="PTHR48111">
    <property type="entry name" value="REGULATOR OF RPOS"/>
    <property type="match status" value="1"/>
</dbReference>
<evidence type="ECO:0000256" key="1">
    <source>
        <dbReference type="ARBA" id="ARBA00022553"/>
    </source>
</evidence>
<dbReference type="Proteomes" id="UP000076848">
    <property type="component" value="Unassembled WGS sequence"/>
</dbReference>
<dbReference type="InterPro" id="IPR011006">
    <property type="entry name" value="CheY-like_superfamily"/>
</dbReference>
<keyword evidence="9" id="KW-1185">Reference proteome</keyword>
<proteinExistence type="predicted"/>
<dbReference type="SUPFAM" id="SSF52172">
    <property type="entry name" value="CheY-like"/>
    <property type="match status" value="1"/>
</dbReference>
<evidence type="ECO:0000256" key="2">
    <source>
        <dbReference type="ARBA" id="ARBA00023012"/>
    </source>
</evidence>
<keyword evidence="1 6" id="KW-0597">Phosphoprotein</keyword>
<dbReference type="GO" id="GO:0006355">
    <property type="term" value="P:regulation of DNA-templated transcription"/>
    <property type="evidence" value="ECO:0007669"/>
    <property type="project" value="TreeGrafter"/>
</dbReference>
<dbReference type="EMBL" id="FKIF01000006">
    <property type="protein sequence ID" value="SAI69864.1"/>
    <property type="molecule type" value="Genomic_DNA"/>
</dbReference>
<dbReference type="GO" id="GO:0005829">
    <property type="term" value="C:cytosol"/>
    <property type="evidence" value="ECO:0007669"/>
    <property type="project" value="TreeGrafter"/>
</dbReference>
<dbReference type="PROSITE" id="PS50110">
    <property type="entry name" value="RESPONSE_REGULATORY"/>
    <property type="match status" value="1"/>
</dbReference>
<accession>A0A157SHS0</accession>
<organism evidence="8 9">
    <name type="scientific">Bordetella ansorpii</name>
    <dbReference type="NCBI Taxonomy" id="288768"/>
    <lineage>
        <taxon>Bacteria</taxon>
        <taxon>Pseudomonadati</taxon>
        <taxon>Pseudomonadota</taxon>
        <taxon>Betaproteobacteria</taxon>
        <taxon>Burkholderiales</taxon>
        <taxon>Alcaligenaceae</taxon>
        <taxon>Bordetella</taxon>
    </lineage>
</organism>
<keyword evidence="2" id="KW-0902">Two-component regulatory system</keyword>
<dbReference type="STRING" id="288768.SAMEA3906486_02755"/>
<evidence type="ECO:0000313" key="8">
    <source>
        <dbReference type="EMBL" id="SAI69864.1"/>
    </source>
</evidence>
<dbReference type="CDD" id="cd17574">
    <property type="entry name" value="REC_OmpR"/>
    <property type="match status" value="1"/>
</dbReference>
<keyword evidence="5" id="KW-0804">Transcription</keyword>
<keyword evidence="4" id="KW-0238">DNA-binding</keyword>
<dbReference type="Gene3D" id="3.40.50.2300">
    <property type="match status" value="1"/>
</dbReference>
<dbReference type="GO" id="GO:0000976">
    <property type="term" value="F:transcription cis-regulatory region binding"/>
    <property type="evidence" value="ECO:0007669"/>
    <property type="project" value="TreeGrafter"/>
</dbReference>
<dbReference type="GO" id="GO:0000156">
    <property type="term" value="F:phosphorelay response regulator activity"/>
    <property type="evidence" value="ECO:0007669"/>
    <property type="project" value="TreeGrafter"/>
</dbReference>
<dbReference type="InterPro" id="IPR039420">
    <property type="entry name" value="WalR-like"/>
</dbReference>
<dbReference type="RefSeq" id="WP_066127868.1">
    <property type="nucleotide sequence ID" value="NZ_FKIF01000006.1"/>
</dbReference>
<dbReference type="SMART" id="SM00448">
    <property type="entry name" value="REC"/>
    <property type="match status" value="1"/>
</dbReference>
<dbReference type="AlphaFoldDB" id="A0A157SHS0"/>
<evidence type="ECO:0000256" key="3">
    <source>
        <dbReference type="ARBA" id="ARBA00023015"/>
    </source>
</evidence>
<dbReference type="Pfam" id="PF00072">
    <property type="entry name" value="Response_reg"/>
    <property type="match status" value="1"/>
</dbReference>
<evidence type="ECO:0000313" key="9">
    <source>
        <dbReference type="Proteomes" id="UP000076848"/>
    </source>
</evidence>
<protein>
    <submittedName>
        <fullName evidence="8">Phosphate regulon two-component response regulator</fullName>
    </submittedName>
</protein>